<dbReference type="EMBL" id="CAJFCV020000003">
    <property type="protein sequence ID" value="CAG9108619.1"/>
    <property type="molecule type" value="Genomic_DNA"/>
</dbReference>
<keyword evidence="4" id="KW-1185">Reference proteome</keyword>
<dbReference type="EMBL" id="CAJFDI010000003">
    <property type="protein sequence ID" value="CAD5221564.1"/>
    <property type="molecule type" value="Genomic_DNA"/>
</dbReference>
<dbReference type="Proteomes" id="UP000582659">
    <property type="component" value="Unassembled WGS sequence"/>
</dbReference>
<evidence type="ECO:0000313" key="5">
    <source>
        <dbReference type="WBParaSite" id="BXY_1627100.1"/>
    </source>
</evidence>
<dbReference type="WBParaSite" id="BXY_1627100.1">
    <property type="protein sequence ID" value="BXY_1627100.1"/>
    <property type="gene ID" value="BXY_1627100"/>
</dbReference>
<dbReference type="OrthoDB" id="5839780at2759"/>
<evidence type="ECO:0000313" key="4">
    <source>
        <dbReference type="Proteomes" id="UP000659654"/>
    </source>
</evidence>
<proteinExistence type="predicted"/>
<sequence length="270" mass="32586">MESRTSNLTAEICRHGDYSLRWGRAAIYENAKHVPSLKPTLVHHPQHFVVANGQICVKYPEDKYYKMFDDPSRLDFGVGVFRGEIGRVYGGKRKKAHVTSFLQKPRNVCSCFGHSMSDNYRLSRVKSAAIVRSNSLSSRPNVLLTRTCSVPDLTEHIRVSDRYKPQWTITSQFPYRRYRDYSLYDDYWYDRYRYFSPLYNRSLFPRRYAYSDHIPNPYYWSYPDTYWTRYKSYLYDYQNPYTNYYRSVVPFFDPIFRHSYYSPYRSLLYR</sequence>
<protein>
    <submittedName>
        <fullName evidence="1">(pine wood nematode) hypothetical protein</fullName>
    </submittedName>
</protein>
<evidence type="ECO:0000313" key="3">
    <source>
        <dbReference type="Proteomes" id="UP000095284"/>
    </source>
</evidence>
<evidence type="ECO:0000313" key="2">
    <source>
        <dbReference type="EMBL" id="CAG9108619.1"/>
    </source>
</evidence>
<dbReference type="Proteomes" id="UP000095284">
    <property type="component" value="Unplaced"/>
</dbReference>
<dbReference type="AlphaFoldDB" id="A0A1I7STA1"/>
<accession>A0A1I7STA1</accession>
<reference evidence="5" key="1">
    <citation type="submission" date="2016-11" db="UniProtKB">
        <authorList>
            <consortium name="WormBaseParasite"/>
        </authorList>
    </citation>
    <scope>IDENTIFICATION</scope>
</reference>
<dbReference type="eggNOG" id="ENOG502SAM7">
    <property type="taxonomic scope" value="Eukaryota"/>
</dbReference>
<gene>
    <name evidence="1" type="ORF">BXYJ_LOCUS6741</name>
</gene>
<evidence type="ECO:0000313" key="1">
    <source>
        <dbReference type="EMBL" id="CAD5221564.1"/>
    </source>
</evidence>
<reference evidence="2" key="2">
    <citation type="submission" date="2020-08" db="EMBL/GenBank/DDBJ databases">
        <authorList>
            <person name="Kikuchi T."/>
        </authorList>
    </citation>
    <scope>NUCLEOTIDE SEQUENCE</scope>
    <source>
        <strain evidence="1">Ka4C1</strain>
    </source>
</reference>
<name>A0A1I7STA1_BURXY</name>
<dbReference type="Proteomes" id="UP000659654">
    <property type="component" value="Unassembled WGS sequence"/>
</dbReference>
<organism evidence="3 5">
    <name type="scientific">Bursaphelenchus xylophilus</name>
    <name type="common">Pinewood nematode worm</name>
    <name type="synonym">Aphelenchoides xylophilus</name>
    <dbReference type="NCBI Taxonomy" id="6326"/>
    <lineage>
        <taxon>Eukaryota</taxon>
        <taxon>Metazoa</taxon>
        <taxon>Ecdysozoa</taxon>
        <taxon>Nematoda</taxon>
        <taxon>Chromadorea</taxon>
        <taxon>Rhabditida</taxon>
        <taxon>Tylenchina</taxon>
        <taxon>Tylenchomorpha</taxon>
        <taxon>Aphelenchoidea</taxon>
        <taxon>Aphelenchoididae</taxon>
        <taxon>Bursaphelenchus</taxon>
    </lineage>
</organism>